<keyword evidence="2" id="KW-0472">Membrane</keyword>
<feature type="compositionally biased region" description="Basic and acidic residues" evidence="1">
    <location>
        <begin position="110"/>
        <end position="119"/>
    </location>
</feature>
<feature type="transmembrane region" description="Helical" evidence="2">
    <location>
        <begin position="6"/>
        <end position="29"/>
    </location>
</feature>
<name>A0A1V4SNM1_RUMHU</name>
<dbReference type="AlphaFoldDB" id="A0A1V4SNM1"/>
<dbReference type="EMBL" id="MZGX01000006">
    <property type="protein sequence ID" value="OPX45065.1"/>
    <property type="molecule type" value="Genomic_DNA"/>
</dbReference>
<gene>
    <name evidence="3" type="ORF">CLHUN_12970</name>
</gene>
<comment type="caution">
    <text evidence="3">The sequence shown here is derived from an EMBL/GenBank/DDBJ whole genome shotgun (WGS) entry which is preliminary data.</text>
</comment>
<protein>
    <submittedName>
        <fullName evidence="3">Uncharacterized protein</fullName>
    </submittedName>
</protein>
<evidence type="ECO:0000256" key="2">
    <source>
        <dbReference type="SAM" id="Phobius"/>
    </source>
</evidence>
<keyword evidence="2" id="KW-1133">Transmembrane helix</keyword>
<feature type="transmembrane region" description="Helical" evidence="2">
    <location>
        <begin position="41"/>
        <end position="60"/>
    </location>
</feature>
<keyword evidence="2" id="KW-0812">Transmembrane</keyword>
<feature type="region of interest" description="Disordered" evidence="1">
    <location>
        <begin position="99"/>
        <end position="127"/>
    </location>
</feature>
<dbReference type="Proteomes" id="UP000191554">
    <property type="component" value="Unassembled WGS sequence"/>
</dbReference>
<keyword evidence="4" id="KW-1185">Reference proteome</keyword>
<evidence type="ECO:0000313" key="3">
    <source>
        <dbReference type="EMBL" id="OPX45065.1"/>
    </source>
</evidence>
<proteinExistence type="predicted"/>
<evidence type="ECO:0000313" key="4">
    <source>
        <dbReference type="Proteomes" id="UP000191554"/>
    </source>
</evidence>
<reference evidence="3 4" key="1">
    <citation type="submission" date="2017-03" db="EMBL/GenBank/DDBJ databases">
        <title>Genome sequence of Clostridium hungatei DSM 14427.</title>
        <authorList>
            <person name="Poehlein A."/>
            <person name="Daniel R."/>
        </authorList>
    </citation>
    <scope>NUCLEOTIDE SEQUENCE [LARGE SCALE GENOMIC DNA]</scope>
    <source>
        <strain evidence="3 4">DSM 14427</strain>
    </source>
</reference>
<accession>A0A1V4SNM1</accession>
<dbReference type="RefSeq" id="WP_080063739.1">
    <property type="nucleotide sequence ID" value="NZ_MZGX01000006.1"/>
</dbReference>
<feature type="compositionally biased region" description="Polar residues" evidence="1">
    <location>
        <begin position="99"/>
        <end position="109"/>
    </location>
</feature>
<sequence length="344" mass="38167">MGNDLMINIIGCIIIVVLLGLAVNSLHLIISEKIIQKSDKIKHIIIAILCITMATVLVVFGTNRNVQTNNANNKPNDEVSSESTRGVVDSINTSLEQPVIDSTKNSRSQKVSEKSDSQKKLSINKQDNLEKNTIKQAPIDNYSVTTGEADIVNSSTVTLYGKTGGFYSNIEECGFILGKDKNKMESLYTCGGVNSTNTFFISPTNLQESQTYYYKAYIKVNSKYYYGSVLSFSTSENISINNSSTSIEVYSITTGEADIVNSSTVTLHGKIGQINDNIEECGFILGKDKNKMEFFYTYDGIISTDTFAISPTNLQESQIYFYKAYLKINSNYYYGEILSFCTNK</sequence>
<organism evidence="3 4">
    <name type="scientific">Ruminiclostridium hungatei</name>
    <name type="common">Clostridium hungatei</name>
    <dbReference type="NCBI Taxonomy" id="48256"/>
    <lineage>
        <taxon>Bacteria</taxon>
        <taxon>Bacillati</taxon>
        <taxon>Bacillota</taxon>
        <taxon>Clostridia</taxon>
        <taxon>Eubacteriales</taxon>
        <taxon>Oscillospiraceae</taxon>
        <taxon>Ruminiclostridium</taxon>
    </lineage>
</organism>
<evidence type="ECO:0000256" key="1">
    <source>
        <dbReference type="SAM" id="MobiDB-lite"/>
    </source>
</evidence>